<evidence type="ECO:0000256" key="2">
    <source>
        <dbReference type="ARBA" id="ARBA00022741"/>
    </source>
</evidence>
<keyword evidence="6" id="KW-0694">RNA-binding</keyword>
<evidence type="ECO:0000259" key="8">
    <source>
        <dbReference type="PROSITE" id="PS51192"/>
    </source>
</evidence>
<dbReference type="SMART" id="SM00490">
    <property type="entry name" value="HELICc"/>
    <property type="match status" value="1"/>
</dbReference>
<dbReference type="PROSITE" id="PS51194">
    <property type="entry name" value="HELICASE_CTER"/>
    <property type="match status" value="1"/>
</dbReference>
<dbReference type="Pfam" id="PF00270">
    <property type="entry name" value="DEAD"/>
    <property type="match status" value="1"/>
</dbReference>
<evidence type="ECO:0000256" key="3">
    <source>
        <dbReference type="ARBA" id="ARBA00022801"/>
    </source>
</evidence>
<evidence type="ECO:0000256" key="5">
    <source>
        <dbReference type="ARBA" id="ARBA00022840"/>
    </source>
</evidence>
<keyword evidence="5" id="KW-0067">ATP-binding</keyword>
<dbReference type="PROSITE" id="PS51192">
    <property type="entry name" value="HELICASE_ATP_BIND_1"/>
    <property type="match status" value="1"/>
</dbReference>
<dbReference type="GO" id="GO:0005829">
    <property type="term" value="C:cytosol"/>
    <property type="evidence" value="ECO:0007669"/>
    <property type="project" value="TreeGrafter"/>
</dbReference>
<feature type="domain" description="Helicase ATP-binding" evidence="8">
    <location>
        <begin position="46"/>
        <end position="216"/>
    </location>
</feature>
<evidence type="ECO:0000256" key="1">
    <source>
        <dbReference type="ARBA" id="ARBA00012552"/>
    </source>
</evidence>
<dbReference type="Gene3D" id="3.40.50.300">
    <property type="entry name" value="P-loop containing nucleotide triphosphate hydrolases"/>
    <property type="match status" value="2"/>
</dbReference>
<dbReference type="GO" id="GO:0003723">
    <property type="term" value="F:RNA binding"/>
    <property type="evidence" value="ECO:0007669"/>
    <property type="project" value="UniProtKB-KW"/>
</dbReference>
<sequence length="388" mass="44048">MTDDNTNTDTIETYTDFDDLGLSDKLLRGVFANGFEKPSAIQQKAIKPVIDGKDVIAQAQSGTGKTGTFLIGSLQRVDLSLKVPQVIVLAPNRELAIQIHSVMESLNTFLKVKSALLIGGTTISSNFRLLDEGVQFIVGTPGRVYDMIKRYALKTNDIKTFILDEADEMLSRGFKDQIYEICQFIPKESQICIFSATLPNETLEVTEKFMNNPIKILVKKETLTLEGIQQFYLGLEQETWKVATLLDLFDRLSISQSIIFCNSKRKAEHIKEQLALNGHVVHYIHGELTQDERNKIMSQFRAGEIRILISTDIIARGIDIQQVSIVINYDIPRFKESYIHRIGRSGRYGRKGTAINFVTEKEYQNLKEIMEFYNTNIEPLPENIKEIL</sequence>
<dbReference type="PANTHER" id="PTHR47959:SF1">
    <property type="entry name" value="ATP-DEPENDENT RNA HELICASE DBPA"/>
    <property type="match status" value="1"/>
</dbReference>
<organism evidence="11">
    <name type="scientific">viral metagenome</name>
    <dbReference type="NCBI Taxonomy" id="1070528"/>
    <lineage>
        <taxon>unclassified sequences</taxon>
        <taxon>metagenomes</taxon>
        <taxon>organismal metagenomes</taxon>
    </lineage>
</organism>
<evidence type="ECO:0000313" key="11">
    <source>
        <dbReference type="EMBL" id="QHT97458.1"/>
    </source>
</evidence>
<dbReference type="InterPro" id="IPR000629">
    <property type="entry name" value="RNA-helicase_DEAD-box_CS"/>
</dbReference>
<dbReference type="InterPro" id="IPR011545">
    <property type="entry name" value="DEAD/DEAH_box_helicase_dom"/>
</dbReference>
<keyword evidence="2" id="KW-0547">Nucleotide-binding</keyword>
<dbReference type="InterPro" id="IPR014001">
    <property type="entry name" value="Helicase_ATP-bd"/>
</dbReference>
<dbReference type="InterPro" id="IPR050079">
    <property type="entry name" value="DEAD_box_RNA_helicase"/>
</dbReference>
<dbReference type="EMBL" id="MN740277">
    <property type="protein sequence ID" value="QHT97458.1"/>
    <property type="molecule type" value="Genomic_DNA"/>
</dbReference>
<proteinExistence type="predicted"/>
<evidence type="ECO:0000259" key="9">
    <source>
        <dbReference type="PROSITE" id="PS51194"/>
    </source>
</evidence>
<dbReference type="GO" id="GO:0003724">
    <property type="term" value="F:RNA helicase activity"/>
    <property type="evidence" value="ECO:0007669"/>
    <property type="project" value="UniProtKB-EC"/>
</dbReference>
<dbReference type="SMART" id="SM00487">
    <property type="entry name" value="DEXDc"/>
    <property type="match status" value="1"/>
</dbReference>
<dbReference type="PROSITE" id="PS00039">
    <property type="entry name" value="DEAD_ATP_HELICASE"/>
    <property type="match status" value="1"/>
</dbReference>
<accession>A0A6C0IW27</accession>
<evidence type="ECO:0000259" key="10">
    <source>
        <dbReference type="PROSITE" id="PS51195"/>
    </source>
</evidence>
<evidence type="ECO:0000256" key="7">
    <source>
        <dbReference type="ARBA" id="ARBA00047984"/>
    </source>
</evidence>
<dbReference type="InterPro" id="IPR027417">
    <property type="entry name" value="P-loop_NTPase"/>
</dbReference>
<dbReference type="PROSITE" id="PS51195">
    <property type="entry name" value="Q_MOTIF"/>
    <property type="match status" value="1"/>
</dbReference>
<evidence type="ECO:0000256" key="4">
    <source>
        <dbReference type="ARBA" id="ARBA00022806"/>
    </source>
</evidence>
<dbReference type="AlphaFoldDB" id="A0A6C0IW27"/>
<dbReference type="FunFam" id="3.40.50.300:FF:000849">
    <property type="entry name" value="ATP-dependent RNA helicase DBP5"/>
    <property type="match status" value="1"/>
</dbReference>
<dbReference type="GO" id="GO:0016787">
    <property type="term" value="F:hydrolase activity"/>
    <property type="evidence" value="ECO:0007669"/>
    <property type="project" value="UniProtKB-KW"/>
</dbReference>
<dbReference type="GO" id="GO:0005524">
    <property type="term" value="F:ATP binding"/>
    <property type="evidence" value="ECO:0007669"/>
    <property type="project" value="UniProtKB-KW"/>
</dbReference>
<comment type="catalytic activity">
    <reaction evidence="7">
        <text>ATP + H2O = ADP + phosphate + H(+)</text>
        <dbReference type="Rhea" id="RHEA:13065"/>
        <dbReference type="ChEBI" id="CHEBI:15377"/>
        <dbReference type="ChEBI" id="CHEBI:15378"/>
        <dbReference type="ChEBI" id="CHEBI:30616"/>
        <dbReference type="ChEBI" id="CHEBI:43474"/>
        <dbReference type="ChEBI" id="CHEBI:456216"/>
        <dbReference type="EC" id="3.6.4.13"/>
    </reaction>
</comment>
<dbReference type="InterPro" id="IPR001650">
    <property type="entry name" value="Helicase_C-like"/>
</dbReference>
<feature type="domain" description="Helicase C-terminal" evidence="9">
    <location>
        <begin position="227"/>
        <end position="388"/>
    </location>
</feature>
<reference evidence="11" key="1">
    <citation type="journal article" date="2020" name="Nature">
        <title>Giant virus diversity and host interactions through global metagenomics.</title>
        <authorList>
            <person name="Schulz F."/>
            <person name="Roux S."/>
            <person name="Paez-Espino D."/>
            <person name="Jungbluth S."/>
            <person name="Walsh D.A."/>
            <person name="Denef V.J."/>
            <person name="McMahon K.D."/>
            <person name="Konstantinidis K.T."/>
            <person name="Eloe-Fadrosh E.A."/>
            <person name="Kyrpides N.C."/>
            <person name="Woyke T."/>
        </authorList>
    </citation>
    <scope>NUCLEOTIDE SEQUENCE</scope>
    <source>
        <strain evidence="11">GVMAG-M-3300025138-11</strain>
    </source>
</reference>
<keyword evidence="3" id="KW-0378">Hydrolase</keyword>
<feature type="domain" description="DEAD-box RNA helicase Q" evidence="10">
    <location>
        <begin position="15"/>
        <end position="43"/>
    </location>
</feature>
<name>A0A6C0IW27_9ZZZZ</name>
<dbReference type="CDD" id="cd18787">
    <property type="entry name" value="SF2_C_DEAD"/>
    <property type="match status" value="1"/>
</dbReference>
<dbReference type="SUPFAM" id="SSF52540">
    <property type="entry name" value="P-loop containing nucleoside triphosphate hydrolases"/>
    <property type="match status" value="1"/>
</dbReference>
<keyword evidence="4" id="KW-0347">Helicase</keyword>
<dbReference type="EC" id="3.6.4.13" evidence="1"/>
<dbReference type="PANTHER" id="PTHR47959">
    <property type="entry name" value="ATP-DEPENDENT RNA HELICASE RHLE-RELATED"/>
    <property type="match status" value="1"/>
</dbReference>
<protein>
    <recommendedName>
        <fullName evidence="1">RNA helicase</fullName>
        <ecNumber evidence="1">3.6.4.13</ecNumber>
    </recommendedName>
</protein>
<evidence type="ECO:0000256" key="6">
    <source>
        <dbReference type="ARBA" id="ARBA00022884"/>
    </source>
</evidence>
<dbReference type="InterPro" id="IPR014014">
    <property type="entry name" value="RNA_helicase_DEAD_Q_motif"/>
</dbReference>
<dbReference type="Pfam" id="PF00271">
    <property type="entry name" value="Helicase_C"/>
    <property type="match status" value="1"/>
</dbReference>